<dbReference type="Proteomes" id="UP000481153">
    <property type="component" value="Unassembled WGS sequence"/>
</dbReference>
<name>A0A6G0WNQ7_9STRA</name>
<keyword evidence="1" id="KW-0812">Transmembrane</keyword>
<reference evidence="3 4" key="1">
    <citation type="submission" date="2019-07" db="EMBL/GenBank/DDBJ databases">
        <title>Genomics analysis of Aphanomyces spp. identifies a new class of oomycete effector associated with host adaptation.</title>
        <authorList>
            <person name="Gaulin E."/>
        </authorList>
    </citation>
    <scope>NUCLEOTIDE SEQUENCE [LARGE SCALE GENOMIC DNA]</scope>
    <source>
        <strain evidence="3 4">ATCC 201684</strain>
    </source>
</reference>
<dbReference type="EMBL" id="VJMJ01000170">
    <property type="protein sequence ID" value="KAF0728975.1"/>
    <property type="molecule type" value="Genomic_DNA"/>
</dbReference>
<sequence length="831" mass="93126">MTDSKFMDDANYSISASKVVSGRIKPYYVSRVLSTDASELATVIHGLRVMDACLAPWIASQYCWLDFGKKWEMANSAARQIRCANNYSTNAAVYLESVLRNVKWPQLKSCWGTSLDVAFGSPLSRKKNGASWWALVQSVSTSEAEELNYWSSFGLKAYLTDWQNYKSIGIIDTFGIQNAFGLVYPMTLKYTNGTLNLDGQTSMKMYWGFASDLWAVTSSSTSMYGASLIRQDALFAFANRTMESVLVQNGTILSSDLKRGGAYTIFRKTFGPFGSVDLKRVPVPQSLLLFASQFSDSLSEQLVRSTNFSLDYSALPGMPNIGFLPPPWLNITTTFGANLLCNEIAPMFLGGGVLRLTAAESQCGSYIGEYVMMTPRPPLAAAIGANLIRSNITTTETDAICTTITVLTNKTCTNNLLWPSIRLFLNDSRLSDPSLVPTLSSMAKKAQNEVYALGVEIIQYVNDVHDTIALARYNIFDPSYPSFHFMAWLLAIDWATNNREVISFQGDLNSINVLSTQTFDLVSTFNPLEVPYKVAYYIRYVCLYVTASIICVATFVIFYIFLHKGRVEGWNFFEINRVAGIVWIGRTSLFVRSMAAICLLSTQSLSLEQINKVCHLVDVNESSNDRAIRIFKTFLAAGEVSWLVYVLNDILMVFTAQYTTAYVIKCTIVVWSASACFSWLSPAIHVATLDRQCTFAHVDFQLVCTSGTVSIGSFTRFLTLVGLCVGTIVVFYLFERLRRPSLPPSRQESLFLAISAKYMFQHERWIDHKVNCIDPASAAINGILSLRIKNAVYFIDLKLWRFFVMNIPNKERERLEQERKYHLTSAIPLTD</sequence>
<feature type="transmembrane region" description="Helical" evidence="1">
    <location>
        <begin position="537"/>
        <end position="562"/>
    </location>
</feature>
<keyword evidence="1" id="KW-1133">Transmembrane helix</keyword>
<keyword evidence="1" id="KW-0472">Membrane</keyword>
<organism evidence="3 4">
    <name type="scientific">Aphanomyces euteiches</name>
    <dbReference type="NCBI Taxonomy" id="100861"/>
    <lineage>
        <taxon>Eukaryota</taxon>
        <taxon>Sar</taxon>
        <taxon>Stramenopiles</taxon>
        <taxon>Oomycota</taxon>
        <taxon>Saprolegniomycetes</taxon>
        <taxon>Saprolegniales</taxon>
        <taxon>Verrucalvaceae</taxon>
        <taxon>Aphanomyces</taxon>
    </lineage>
</organism>
<evidence type="ECO:0000256" key="1">
    <source>
        <dbReference type="SAM" id="Phobius"/>
    </source>
</evidence>
<dbReference type="AlphaFoldDB" id="A0A6G0WNQ7"/>
<evidence type="ECO:0000313" key="2">
    <source>
        <dbReference type="EMBL" id="KAF0728965.1"/>
    </source>
</evidence>
<evidence type="ECO:0000313" key="3">
    <source>
        <dbReference type="EMBL" id="KAF0728975.1"/>
    </source>
</evidence>
<proteinExistence type="predicted"/>
<gene>
    <name evidence="2" type="ORF">Ae201684_013266</name>
    <name evidence="3" type="ORF">Ae201684_013276</name>
</gene>
<dbReference type="EMBL" id="VJMJ01000170">
    <property type="protein sequence ID" value="KAF0728965.1"/>
    <property type="molecule type" value="Genomic_DNA"/>
</dbReference>
<dbReference type="VEuPathDB" id="FungiDB:AeMF1_019417"/>
<keyword evidence="4" id="KW-1185">Reference proteome</keyword>
<protein>
    <submittedName>
        <fullName evidence="3">Uncharacterized protein</fullName>
    </submittedName>
</protein>
<accession>A0A6G0WNQ7</accession>
<feature type="transmembrane region" description="Helical" evidence="1">
    <location>
        <begin position="659"/>
        <end position="680"/>
    </location>
</feature>
<comment type="caution">
    <text evidence="3">The sequence shown here is derived from an EMBL/GenBank/DDBJ whole genome shotgun (WGS) entry which is preliminary data.</text>
</comment>
<evidence type="ECO:0000313" key="4">
    <source>
        <dbReference type="Proteomes" id="UP000481153"/>
    </source>
</evidence>
<feature type="transmembrane region" description="Helical" evidence="1">
    <location>
        <begin position="717"/>
        <end position="734"/>
    </location>
</feature>